<evidence type="ECO:0000259" key="2">
    <source>
        <dbReference type="PROSITE" id="PS50048"/>
    </source>
</evidence>
<feature type="region of interest" description="Disordered" evidence="1">
    <location>
        <begin position="288"/>
        <end position="318"/>
    </location>
</feature>
<dbReference type="OrthoDB" id="1747771at2759"/>
<feature type="region of interest" description="Disordered" evidence="1">
    <location>
        <begin position="223"/>
        <end position="256"/>
    </location>
</feature>
<feature type="region of interest" description="Disordered" evidence="1">
    <location>
        <begin position="131"/>
        <end position="151"/>
    </location>
</feature>
<feature type="compositionally biased region" description="Low complexity" evidence="1">
    <location>
        <begin position="371"/>
        <end position="397"/>
    </location>
</feature>
<dbReference type="PROSITE" id="PS50048">
    <property type="entry name" value="ZN2_CY6_FUNGAL_2"/>
    <property type="match status" value="1"/>
</dbReference>
<feature type="compositionally biased region" description="Low complexity" evidence="1">
    <location>
        <begin position="223"/>
        <end position="246"/>
    </location>
</feature>
<dbReference type="CDD" id="cd00067">
    <property type="entry name" value="GAL4"/>
    <property type="match status" value="1"/>
</dbReference>
<accession>A0A4T0WY11</accession>
<protein>
    <recommendedName>
        <fullName evidence="2">Zn(2)-C6 fungal-type domain-containing protein</fullName>
    </recommendedName>
</protein>
<feature type="compositionally biased region" description="Pro residues" evidence="1">
    <location>
        <begin position="304"/>
        <end position="314"/>
    </location>
</feature>
<dbReference type="Proteomes" id="UP000307173">
    <property type="component" value="Unassembled WGS sequence"/>
</dbReference>
<dbReference type="Gene3D" id="4.10.240.10">
    <property type="entry name" value="Zn(2)-C6 fungal-type DNA-binding domain"/>
    <property type="match status" value="1"/>
</dbReference>
<feature type="compositionally biased region" description="Polar residues" evidence="1">
    <location>
        <begin position="420"/>
        <end position="430"/>
    </location>
</feature>
<dbReference type="GO" id="GO:0008270">
    <property type="term" value="F:zinc ion binding"/>
    <property type="evidence" value="ECO:0007669"/>
    <property type="project" value="InterPro"/>
</dbReference>
<name>A0A4T0WY11_9ASCO</name>
<reference evidence="3 4" key="1">
    <citation type="journal article" date="2019" name="Front. Genet.">
        <title>Whole-Genome Sequencing of the Opportunistic Yeast Pathogen Candida inconspicua Uncovers Its Hybrid Origin.</title>
        <authorList>
            <person name="Mixao V."/>
            <person name="Hansen A.P."/>
            <person name="Saus E."/>
            <person name="Boekhout T."/>
            <person name="Lass-Florl C."/>
            <person name="Gabaldon T."/>
        </authorList>
    </citation>
    <scope>NUCLEOTIDE SEQUENCE [LARGE SCALE GENOMIC DNA]</scope>
    <source>
        <strain evidence="3 4">CBS 180</strain>
    </source>
</reference>
<feature type="domain" description="Zn(2)-C6 fungal-type" evidence="2">
    <location>
        <begin position="81"/>
        <end position="110"/>
    </location>
</feature>
<evidence type="ECO:0000313" key="4">
    <source>
        <dbReference type="Proteomes" id="UP000307173"/>
    </source>
</evidence>
<feature type="region of interest" description="Disordered" evidence="1">
    <location>
        <begin position="371"/>
        <end position="430"/>
    </location>
</feature>
<dbReference type="GO" id="GO:0000981">
    <property type="term" value="F:DNA-binding transcription factor activity, RNA polymerase II-specific"/>
    <property type="evidence" value="ECO:0007669"/>
    <property type="project" value="InterPro"/>
</dbReference>
<keyword evidence="4" id="KW-1185">Reference proteome</keyword>
<gene>
    <name evidence="3" type="ORF">CANINC_003680</name>
</gene>
<dbReference type="Pfam" id="PF00172">
    <property type="entry name" value="Zn_clus"/>
    <property type="match status" value="1"/>
</dbReference>
<feature type="region of interest" description="Disordered" evidence="1">
    <location>
        <begin position="1"/>
        <end position="86"/>
    </location>
</feature>
<comment type="caution">
    <text evidence="3">The sequence shown here is derived from an EMBL/GenBank/DDBJ whole genome shotgun (WGS) entry which is preliminary data.</text>
</comment>
<dbReference type="STRING" id="52247.A0A4T0WY11"/>
<feature type="compositionally biased region" description="Basic and acidic residues" evidence="1">
    <location>
        <begin position="37"/>
        <end position="62"/>
    </location>
</feature>
<dbReference type="InterPro" id="IPR036864">
    <property type="entry name" value="Zn2-C6_fun-type_DNA-bd_sf"/>
</dbReference>
<dbReference type="EMBL" id="SELW01000594">
    <property type="protein sequence ID" value="TID19797.1"/>
    <property type="molecule type" value="Genomic_DNA"/>
</dbReference>
<dbReference type="AlphaFoldDB" id="A0A4T0WY11"/>
<dbReference type="SUPFAM" id="SSF57701">
    <property type="entry name" value="Zn2/Cys6 DNA-binding domain"/>
    <property type="match status" value="1"/>
</dbReference>
<proteinExistence type="predicted"/>
<evidence type="ECO:0000256" key="1">
    <source>
        <dbReference type="SAM" id="MobiDB-lite"/>
    </source>
</evidence>
<sequence>MSAGSDPVTVNKNDTQEDSIPQHKSVDIQSSNIDDCVENKKSNDKKLKQKQRDVCKSSHLDNENAFSNDDSKRKRSRRSYNCGPCKKHKIKCDMSTPCGNCVKYNRTEDCFESPPNPPTYQQFLIQQQRRRKYLEKKDKKHVPSDSNNTEPTLVERYNLKDNQVYQKDSNSNMVTPFSNQSDFAFLEHSQQNFYPPLQVPSIQMPHVPTPQHTFDVYPIQTQIDQQHQPSQSQQQSQQQQQQISQQLNHPPNIHTHSYPFISQRPIVIPRYHSLDPYILHHPNSSNGATPINYSNQTIYSQPPSSQPPPPPPPYVISQSRLQPGMLIQPLPYGMIHPVVPAPMNQPYIPNNGSFVPGPSFPQVFTPVVSEQLSSSQSYSKEPESQPSSASSKPSSQKVKSENELLLRNNHANSSNSTNTEHGSSFEKTAF</sequence>
<feature type="compositionally biased region" description="Polar residues" evidence="1">
    <location>
        <begin position="288"/>
        <end position="299"/>
    </location>
</feature>
<dbReference type="InterPro" id="IPR001138">
    <property type="entry name" value="Zn2Cys6_DnaBD"/>
</dbReference>
<organism evidence="3 4">
    <name type="scientific">Pichia inconspicua</name>
    <dbReference type="NCBI Taxonomy" id="52247"/>
    <lineage>
        <taxon>Eukaryota</taxon>
        <taxon>Fungi</taxon>
        <taxon>Dikarya</taxon>
        <taxon>Ascomycota</taxon>
        <taxon>Saccharomycotina</taxon>
        <taxon>Pichiomycetes</taxon>
        <taxon>Pichiales</taxon>
        <taxon>Pichiaceae</taxon>
        <taxon>Pichia</taxon>
    </lineage>
</organism>
<dbReference type="SMART" id="SM00066">
    <property type="entry name" value="GAL4"/>
    <property type="match status" value="1"/>
</dbReference>
<evidence type="ECO:0000313" key="3">
    <source>
        <dbReference type="EMBL" id="TID19797.1"/>
    </source>
</evidence>